<dbReference type="Proteomes" id="UP000308652">
    <property type="component" value="Unassembled WGS sequence"/>
</dbReference>
<proteinExistence type="predicted"/>
<feature type="compositionally biased region" description="Polar residues" evidence="1">
    <location>
        <begin position="46"/>
        <end position="57"/>
    </location>
</feature>
<evidence type="ECO:0000313" key="3">
    <source>
        <dbReference type="Proteomes" id="UP000308652"/>
    </source>
</evidence>
<protein>
    <submittedName>
        <fullName evidence="2">Uncharacterized protein</fullName>
    </submittedName>
</protein>
<dbReference type="EMBL" id="ML213593">
    <property type="protein sequence ID" value="TFK42105.1"/>
    <property type="molecule type" value="Genomic_DNA"/>
</dbReference>
<dbReference type="AlphaFoldDB" id="A0A5C3MBT5"/>
<feature type="compositionally biased region" description="Polar residues" evidence="1">
    <location>
        <begin position="66"/>
        <end position="83"/>
    </location>
</feature>
<name>A0A5C3MBT5_9AGAR</name>
<keyword evidence="3" id="KW-1185">Reference proteome</keyword>
<feature type="region of interest" description="Disordered" evidence="1">
    <location>
        <begin position="1"/>
        <end position="119"/>
    </location>
</feature>
<reference evidence="2 3" key="1">
    <citation type="journal article" date="2019" name="Nat. Ecol. Evol.">
        <title>Megaphylogeny resolves global patterns of mushroom evolution.</title>
        <authorList>
            <person name="Varga T."/>
            <person name="Krizsan K."/>
            <person name="Foldi C."/>
            <person name="Dima B."/>
            <person name="Sanchez-Garcia M."/>
            <person name="Sanchez-Ramirez S."/>
            <person name="Szollosi G.J."/>
            <person name="Szarkandi J.G."/>
            <person name="Papp V."/>
            <person name="Albert L."/>
            <person name="Andreopoulos W."/>
            <person name="Angelini C."/>
            <person name="Antonin V."/>
            <person name="Barry K.W."/>
            <person name="Bougher N.L."/>
            <person name="Buchanan P."/>
            <person name="Buyck B."/>
            <person name="Bense V."/>
            <person name="Catcheside P."/>
            <person name="Chovatia M."/>
            <person name="Cooper J."/>
            <person name="Damon W."/>
            <person name="Desjardin D."/>
            <person name="Finy P."/>
            <person name="Geml J."/>
            <person name="Haridas S."/>
            <person name="Hughes K."/>
            <person name="Justo A."/>
            <person name="Karasinski D."/>
            <person name="Kautmanova I."/>
            <person name="Kiss B."/>
            <person name="Kocsube S."/>
            <person name="Kotiranta H."/>
            <person name="LaButti K.M."/>
            <person name="Lechner B.E."/>
            <person name="Liimatainen K."/>
            <person name="Lipzen A."/>
            <person name="Lukacs Z."/>
            <person name="Mihaltcheva S."/>
            <person name="Morgado L.N."/>
            <person name="Niskanen T."/>
            <person name="Noordeloos M.E."/>
            <person name="Ohm R.A."/>
            <person name="Ortiz-Santana B."/>
            <person name="Ovrebo C."/>
            <person name="Racz N."/>
            <person name="Riley R."/>
            <person name="Savchenko A."/>
            <person name="Shiryaev A."/>
            <person name="Soop K."/>
            <person name="Spirin V."/>
            <person name="Szebenyi C."/>
            <person name="Tomsovsky M."/>
            <person name="Tulloss R.E."/>
            <person name="Uehling J."/>
            <person name="Grigoriev I.V."/>
            <person name="Vagvolgyi C."/>
            <person name="Papp T."/>
            <person name="Martin F.M."/>
            <person name="Miettinen O."/>
            <person name="Hibbett D.S."/>
            <person name="Nagy L.G."/>
        </authorList>
    </citation>
    <scope>NUCLEOTIDE SEQUENCE [LARGE SCALE GENOMIC DNA]</scope>
    <source>
        <strain evidence="2 3">CBS 166.37</strain>
    </source>
</reference>
<organism evidence="2 3">
    <name type="scientific">Crucibulum laeve</name>
    <dbReference type="NCBI Taxonomy" id="68775"/>
    <lineage>
        <taxon>Eukaryota</taxon>
        <taxon>Fungi</taxon>
        <taxon>Dikarya</taxon>
        <taxon>Basidiomycota</taxon>
        <taxon>Agaricomycotina</taxon>
        <taxon>Agaricomycetes</taxon>
        <taxon>Agaricomycetidae</taxon>
        <taxon>Agaricales</taxon>
        <taxon>Agaricineae</taxon>
        <taxon>Nidulariaceae</taxon>
        <taxon>Crucibulum</taxon>
    </lineage>
</organism>
<sequence>MAHFSSRTSWRRFSKATENRSQAAGGVSGSNVQGSDNGLKPLDSKPNGSSPRANSSPMGEPVASSAARSPTSDKASNDNSANGSIQKSSLEQSSSHMPPPLSKPTQSTKEGPSSVVTTTLVLTRVHSMVDKKM</sequence>
<accession>A0A5C3MBT5</accession>
<gene>
    <name evidence="2" type="ORF">BDQ12DRAFT_677655</name>
</gene>
<feature type="compositionally biased region" description="Low complexity" evidence="1">
    <location>
        <begin position="84"/>
        <end position="95"/>
    </location>
</feature>
<evidence type="ECO:0000256" key="1">
    <source>
        <dbReference type="SAM" id="MobiDB-lite"/>
    </source>
</evidence>
<evidence type="ECO:0000313" key="2">
    <source>
        <dbReference type="EMBL" id="TFK42105.1"/>
    </source>
</evidence>